<comment type="caution">
    <text evidence="6">The sequence shown here is derived from an EMBL/GenBank/DDBJ whole genome shotgun (WGS) entry which is preliminary data.</text>
</comment>
<evidence type="ECO:0000313" key="7">
    <source>
        <dbReference type="Proteomes" id="UP000778523"/>
    </source>
</evidence>
<dbReference type="InterPro" id="IPR058163">
    <property type="entry name" value="LysR-type_TF_proteobact-type"/>
</dbReference>
<dbReference type="PANTHER" id="PTHR30537">
    <property type="entry name" value="HTH-TYPE TRANSCRIPTIONAL REGULATOR"/>
    <property type="match status" value="1"/>
</dbReference>
<dbReference type="InterPro" id="IPR005119">
    <property type="entry name" value="LysR_subst-bd"/>
</dbReference>
<evidence type="ECO:0000256" key="2">
    <source>
        <dbReference type="ARBA" id="ARBA00023015"/>
    </source>
</evidence>
<dbReference type="Proteomes" id="UP000778523">
    <property type="component" value="Unassembled WGS sequence"/>
</dbReference>
<dbReference type="SUPFAM" id="SSF46785">
    <property type="entry name" value="Winged helix' DNA-binding domain"/>
    <property type="match status" value="1"/>
</dbReference>
<dbReference type="Gene3D" id="1.10.10.10">
    <property type="entry name" value="Winged helix-like DNA-binding domain superfamily/Winged helix DNA-binding domain"/>
    <property type="match status" value="1"/>
</dbReference>
<keyword evidence="2" id="KW-0805">Transcription regulation</keyword>
<comment type="similarity">
    <text evidence="1">Belongs to the LysR transcriptional regulatory family.</text>
</comment>
<dbReference type="Pfam" id="PF03466">
    <property type="entry name" value="LysR_substrate"/>
    <property type="match status" value="1"/>
</dbReference>
<dbReference type="EMBL" id="JABCSC020000001">
    <property type="protein sequence ID" value="NSL53889.1"/>
    <property type="molecule type" value="Genomic_DNA"/>
</dbReference>
<dbReference type="RefSeq" id="WP_170020186.1">
    <property type="nucleotide sequence ID" value="NZ_JABCSC020000001.1"/>
</dbReference>
<keyword evidence="3" id="KW-0238">DNA-binding</keyword>
<dbReference type="CDD" id="cd08422">
    <property type="entry name" value="PBP2_CrgA_like"/>
    <property type="match status" value="1"/>
</dbReference>
<accession>A0ABX2IGY4</accession>
<dbReference type="Gene3D" id="3.40.190.290">
    <property type="match status" value="1"/>
</dbReference>
<evidence type="ECO:0000259" key="5">
    <source>
        <dbReference type="PROSITE" id="PS50931"/>
    </source>
</evidence>
<dbReference type="PANTHER" id="PTHR30537:SF5">
    <property type="entry name" value="HTH-TYPE TRANSCRIPTIONAL ACTIVATOR TTDR-RELATED"/>
    <property type="match status" value="1"/>
</dbReference>
<dbReference type="Pfam" id="PF00126">
    <property type="entry name" value="HTH_1"/>
    <property type="match status" value="1"/>
</dbReference>
<feature type="domain" description="HTH lysR-type" evidence="5">
    <location>
        <begin position="1"/>
        <end position="60"/>
    </location>
</feature>
<reference evidence="6 7" key="1">
    <citation type="submission" date="2020-06" db="EMBL/GenBank/DDBJ databases">
        <title>Draft genome of Uliginosibacterium sp. IMCC34675.</title>
        <authorList>
            <person name="Song J."/>
        </authorList>
    </citation>
    <scope>NUCLEOTIDE SEQUENCE [LARGE SCALE GENOMIC DNA]</scope>
    <source>
        <strain evidence="6 7">IMCC34675</strain>
    </source>
</reference>
<evidence type="ECO:0000256" key="4">
    <source>
        <dbReference type="ARBA" id="ARBA00023163"/>
    </source>
</evidence>
<keyword evidence="7" id="KW-1185">Reference proteome</keyword>
<dbReference type="SUPFAM" id="SSF53850">
    <property type="entry name" value="Periplasmic binding protein-like II"/>
    <property type="match status" value="1"/>
</dbReference>
<gene>
    <name evidence="6" type="ORF">HJ583_002525</name>
</gene>
<dbReference type="InterPro" id="IPR000847">
    <property type="entry name" value="LysR_HTH_N"/>
</dbReference>
<proteinExistence type="inferred from homology"/>
<evidence type="ECO:0000256" key="3">
    <source>
        <dbReference type="ARBA" id="ARBA00023125"/>
    </source>
</evidence>
<keyword evidence="4" id="KW-0804">Transcription</keyword>
<dbReference type="InterPro" id="IPR036388">
    <property type="entry name" value="WH-like_DNA-bd_sf"/>
</dbReference>
<evidence type="ECO:0000256" key="1">
    <source>
        <dbReference type="ARBA" id="ARBA00009437"/>
    </source>
</evidence>
<name>A0ABX2IGY4_9RHOO</name>
<dbReference type="PROSITE" id="PS50931">
    <property type="entry name" value="HTH_LYSR"/>
    <property type="match status" value="1"/>
</dbReference>
<dbReference type="InterPro" id="IPR036390">
    <property type="entry name" value="WH_DNA-bd_sf"/>
</dbReference>
<protein>
    <submittedName>
        <fullName evidence="6">LysR family transcriptional regulator</fullName>
    </submittedName>
</protein>
<organism evidence="6 7">
    <name type="scientific">Uliginosibacterium aquaticum</name>
    <dbReference type="NCBI Taxonomy" id="2731212"/>
    <lineage>
        <taxon>Bacteria</taxon>
        <taxon>Pseudomonadati</taxon>
        <taxon>Pseudomonadota</taxon>
        <taxon>Betaproteobacteria</taxon>
        <taxon>Rhodocyclales</taxon>
        <taxon>Zoogloeaceae</taxon>
        <taxon>Uliginosibacterium</taxon>
    </lineage>
</organism>
<sequence length="301" mass="33199">MDLDANDLLLFARVMDAGSFSAAAERSGLPKSTVSRRIAALETRLGERLLTRSTRRLLITEFGQGILEHARRLQEEADAVSAYAQHRQAAVRGRLRVSMPADFGEWILGPLFLQFAASYPEVKLELDLSPRRVDLIGEQFDLALRVAARLPDDATLVARRLCTLESGLYASPAYLKHFGTPTRPDELMRHTALQLVGSNGEAQRWRLTRDQEVWEDLPMGPLAANSVSLMRLLASHGLGVAALSERFVADAVANGLLLRVLPDWQLPSMTVWAVMPGRRLLPARTRAFLGALENALGLVST</sequence>
<evidence type="ECO:0000313" key="6">
    <source>
        <dbReference type="EMBL" id="NSL53889.1"/>
    </source>
</evidence>